<comment type="caution">
    <text evidence="1">The sequence shown here is derived from an EMBL/GenBank/DDBJ whole genome shotgun (WGS) entry which is preliminary data.</text>
</comment>
<name>A0ABN9IFS9_9RALS</name>
<evidence type="ECO:0000313" key="2">
    <source>
        <dbReference type="Proteomes" id="UP001189616"/>
    </source>
</evidence>
<proteinExistence type="predicted"/>
<accession>A0ABN9IFS9</accession>
<organism evidence="1 2">
    <name type="scientific">Ralstonia condita</name>
    <dbReference type="NCBI Taxonomy" id="3058600"/>
    <lineage>
        <taxon>Bacteria</taxon>
        <taxon>Pseudomonadati</taxon>
        <taxon>Pseudomonadota</taxon>
        <taxon>Betaproteobacteria</taxon>
        <taxon>Burkholderiales</taxon>
        <taxon>Burkholderiaceae</taxon>
        <taxon>Ralstonia</taxon>
    </lineage>
</organism>
<protein>
    <submittedName>
        <fullName evidence="1">Uncharacterized protein</fullName>
    </submittedName>
</protein>
<sequence length="122" mass="13533">MSEKLFDLKDLHKLIRPEVSARDRRLFDMRQEQESLEQLAEDRAKEMTAGPPPVPDAQLVFNQATQTMGVAVRGARRVCPLPKGYSGAGTELAILPGNRLIVISPDKSPLLIDPQTGTTRRL</sequence>
<gene>
    <name evidence="1" type="ORF">LMG7141_00808</name>
</gene>
<dbReference type="Proteomes" id="UP001189616">
    <property type="component" value="Unassembled WGS sequence"/>
</dbReference>
<dbReference type="EMBL" id="CATYWO010000001">
    <property type="protein sequence ID" value="CAJ0778852.1"/>
    <property type="molecule type" value="Genomic_DNA"/>
</dbReference>
<dbReference type="RefSeq" id="WP_316655450.1">
    <property type="nucleotide sequence ID" value="NZ_CATYWO010000001.1"/>
</dbReference>
<keyword evidence="2" id="KW-1185">Reference proteome</keyword>
<reference evidence="1 2" key="1">
    <citation type="submission" date="2023-07" db="EMBL/GenBank/DDBJ databases">
        <authorList>
            <person name="Peeters C."/>
        </authorList>
    </citation>
    <scope>NUCLEOTIDE SEQUENCE [LARGE SCALE GENOMIC DNA]</scope>
    <source>
        <strain evidence="1 2">LMG 7141</strain>
    </source>
</reference>
<evidence type="ECO:0000313" key="1">
    <source>
        <dbReference type="EMBL" id="CAJ0778852.1"/>
    </source>
</evidence>